<feature type="transmembrane region" description="Helical" evidence="1">
    <location>
        <begin position="191"/>
        <end position="212"/>
    </location>
</feature>
<protein>
    <submittedName>
        <fullName evidence="2">Uncharacterized protein</fullName>
    </submittedName>
</protein>
<feature type="transmembrane region" description="Helical" evidence="1">
    <location>
        <begin position="166"/>
        <end position="185"/>
    </location>
</feature>
<keyword evidence="1" id="KW-0472">Membrane</keyword>
<accession>A0A182RU16</accession>
<feature type="transmembrane region" description="Helical" evidence="1">
    <location>
        <begin position="53"/>
        <end position="75"/>
    </location>
</feature>
<evidence type="ECO:0000256" key="1">
    <source>
        <dbReference type="SAM" id="Phobius"/>
    </source>
</evidence>
<feature type="transmembrane region" description="Helical" evidence="1">
    <location>
        <begin position="12"/>
        <end position="33"/>
    </location>
</feature>
<name>A0A182RU16_ANOFN</name>
<sequence>MRLCANVKFDEYCVIGLFSTLLSMTVLCSSVTLKCIYNQQDARTIPDDFEDMIGYGWFDIEVVHLFSIGDLFYGIRSKIRFCLIRFMIVVFEWIARISNTRKGSPLYQVWERKDMPMAKGRHCGWLWSPSVHLVGLLRIATASIVASVLLVNDFQKAGQLSLYRNVTIDIIFAILVVITYLTIGIRGSEYYIIVGILLLLDMGTCGEVATNLSSRRPKLQRTRATVETFMFGYMLLTVDLFRIQSRRTERLRGYLILSSSEHNM</sequence>
<feature type="transmembrane region" description="Helical" evidence="1">
    <location>
        <begin position="82"/>
        <end position="98"/>
    </location>
</feature>
<dbReference type="EnsemblMetazoa" id="AFUN009769-RA">
    <property type="protein sequence ID" value="AFUN009769-PA"/>
    <property type="gene ID" value="AFUN009769"/>
</dbReference>
<feature type="transmembrane region" description="Helical" evidence="1">
    <location>
        <begin position="135"/>
        <end position="154"/>
    </location>
</feature>
<dbReference type="VEuPathDB" id="VectorBase:AFUN009769"/>
<keyword evidence="1" id="KW-0812">Transmembrane</keyword>
<reference evidence="2" key="1">
    <citation type="submission" date="2020-05" db="UniProtKB">
        <authorList>
            <consortium name="EnsemblMetazoa"/>
        </authorList>
    </citation>
    <scope>IDENTIFICATION</scope>
    <source>
        <strain evidence="2">FUMOZ</strain>
    </source>
</reference>
<keyword evidence="1" id="KW-1133">Transmembrane helix</keyword>
<organism evidence="2">
    <name type="scientific">Anopheles funestus</name>
    <name type="common">African malaria mosquito</name>
    <dbReference type="NCBI Taxonomy" id="62324"/>
    <lineage>
        <taxon>Eukaryota</taxon>
        <taxon>Metazoa</taxon>
        <taxon>Ecdysozoa</taxon>
        <taxon>Arthropoda</taxon>
        <taxon>Hexapoda</taxon>
        <taxon>Insecta</taxon>
        <taxon>Pterygota</taxon>
        <taxon>Neoptera</taxon>
        <taxon>Endopterygota</taxon>
        <taxon>Diptera</taxon>
        <taxon>Nematocera</taxon>
        <taxon>Culicoidea</taxon>
        <taxon>Culicidae</taxon>
        <taxon>Anophelinae</taxon>
        <taxon>Anopheles</taxon>
    </lineage>
</organism>
<proteinExistence type="predicted"/>
<evidence type="ECO:0000313" key="2">
    <source>
        <dbReference type="EnsemblMetazoa" id="AFUN009769-PA"/>
    </source>
</evidence>
<dbReference type="AlphaFoldDB" id="A0A182RU16"/>
<dbReference type="VEuPathDB" id="VectorBase:AFUN2_002490"/>